<gene>
    <name evidence="2" type="ORF">NCTC10005_05702</name>
</gene>
<sequence length="79" mass="9385">MKWGDLMALTAIRIPEWVHLKAAHVLSQFRARRIHPCRMHGSGNLSLKVNHRWRLLSRDGGKNWEVMSHERYSKVKDRK</sequence>
<dbReference type="InterPro" id="IPR056925">
    <property type="entry name" value="ParE-like"/>
</dbReference>
<dbReference type="Pfam" id="PF24732">
    <property type="entry name" value="ParE_like"/>
    <property type="match status" value="1"/>
</dbReference>
<proteinExistence type="predicted"/>
<evidence type="ECO:0000259" key="1">
    <source>
        <dbReference type="Pfam" id="PF24732"/>
    </source>
</evidence>
<dbReference type="RefSeq" id="WP_418251298.1">
    <property type="nucleotide sequence ID" value="NZ_JAGSIN010000096.1"/>
</dbReference>
<organism evidence="2 3">
    <name type="scientific">Enterobacter cloacae</name>
    <dbReference type="NCBI Taxonomy" id="550"/>
    <lineage>
        <taxon>Bacteria</taxon>
        <taxon>Pseudomonadati</taxon>
        <taxon>Pseudomonadota</taxon>
        <taxon>Gammaproteobacteria</taxon>
        <taxon>Enterobacterales</taxon>
        <taxon>Enterobacteriaceae</taxon>
        <taxon>Enterobacter</taxon>
        <taxon>Enterobacter cloacae complex</taxon>
    </lineage>
</organism>
<name>A0A0M9IHB8_ENTCL</name>
<dbReference type="Proteomes" id="UP000255106">
    <property type="component" value="Unassembled WGS sequence"/>
</dbReference>
<feature type="domain" description="ParE-like toxin" evidence="1">
    <location>
        <begin position="16"/>
        <end position="74"/>
    </location>
</feature>
<evidence type="ECO:0000313" key="3">
    <source>
        <dbReference type="Proteomes" id="UP000255106"/>
    </source>
</evidence>
<accession>A0A0M9IHB8</accession>
<evidence type="ECO:0000313" key="2">
    <source>
        <dbReference type="EMBL" id="STQ12900.1"/>
    </source>
</evidence>
<reference evidence="2 3" key="1">
    <citation type="submission" date="2018-06" db="EMBL/GenBank/DDBJ databases">
        <authorList>
            <consortium name="Pathogen Informatics"/>
            <person name="Doyle S."/>
        </authorList>
    </citation>
    <scope>NUCLEOTIDE SEQUENCE [LARGE SCALE GENOMIC DNA]</scope>
    <source>
        <strain evidence="2 3">NCTC10005</strain>
    </source>
</reference>
<protein>
    <recommendedName>
        <fullName evidence="1">ParE-like toxin domain-containing protein</fullName>
    </recommendedName>
</protein>
<dbReference type="AlphaFoldDB" id="A0A0M9IHB8"/>
<dbReference type="EMBL" id="UGJB01000004">
    <property type="protein sequence ID" value="STQ12900.1"/>
    <property type="molecule type" value="Genomic_DNA"/>
</dbReference>